<dbReference type="Proteomes" id="UP001351900">
    <property type="component" value="Unassembled WGS sequence"/>
</dbReference>
<dbReference type="RefSeq" id="WP_331791950.1">
    <property type="nucleotide sequence ID" value="NZ_BAAAUO010000001.1"/>
</dbReference>
<comment type="caution">
    <text evidence="1">The sequence shown here is derived from an EMBL/GenBank/DDBJ whole genome shotgun (WGS) entry which is preliminary data.</text>
</comment>
<organism evidence="1 2">
    <name type="scientific">Microbacterium schleiferi</name>
    <dbReference type="NCBI Taxonomy" id="69362"/>
    <lineage>
        <taxon>Bacteria</taxon>
        <taxon>Bacillati</taxon>
        <taxon>Actinomycetota</taxon>
        <taxon>Actinomycetes</taxon>
        <taxon>Micrococcales</taxon>
        <taxon>Microbacteriaceae</taxon>
        <taxon>Microbacterium</taxon>
    </lineage>
</organism>
<protein>
    <recommendedName>
        <fullName evidence="3">DUF3800 domain-containing protein</fullName>
    </recommendedName>
</protein>
<name>A0ABU7V917_9MICO</name>
<dbReference type="EMBL" id="JAZHOV010000006">
    <property type="protein sequence ID" value="MEF2255760.1"/>
    <property type="molecule type" value="Genomic_DNA"/>
</dbReference>
<keyword evidence="2" id="KW-1185">Reference proteome</keyword>
<reference evidence="1 2" key="1">
    <citation type="submission" date="2024-01" db="EMBL/GenBank/DDBJ databases">
        <title>the genome sequence of strain Microbacterium schleiferi NBRC 15075.</title>
        <authorList>
            <person name="Ding Y."/>
            <person name="Zhang G."/>
        </authorList>
    </citation>
    <scope>NUCLEOTIDE SEQUENCE [LARGE SCALE GENOMIC DNA]</scope>
    <source>
        <strain evidence="1 2">NBRC 15075</strain>
    </source>
</reference>
<proteinExistence type="predicted"/>
<accession>A0ABU7V917</accession>
<evidence type="ECO:0000313" key="1">
    <source>
        <dbReference type="EMBL" id="MEF2255760.1"/>
    </source>
</evidence>
<evidence type="ECO:0000313" key="2">
    <source>
        <dbReference type="Proteomes" id="UP001351900"/>
    </source>
</evidence>
<sequence>MGQFRALIDESSALRGDRQEYLICAALVETSDCEAEHRKKVERYRRKCLEVVYHELRGMGVTDAALEHRSRAHLVHRMPRIAPTSWR</sequence>
<evidence type="ECO:0008006" key="3">
    <source>
        <dbReference type="Google" id="ProtNLM"/>
    </source>
</evidence>
<gene>
    <name evidence="1" type="ORF">V2V91_11545</name>
</gene>